<comment type="similarity">
    <text evidence="4">Belongs to the GtfB family.</text>
</comment>
<evidence type="ECO:0000256" key="1">
    <source>
        <dbReference type="ARBA" id="ARBA00004922"/>
    </source>
</evidence>
<comment type="pathway">
    <text evidence="1 4">Protein modification; protein glycosylation.</text>
</comment>
<organism evidence="5 6">
    <name type="scientific">Liquorilactobacillus vini DSM 20605</name>
    <dbReference type="NCBI Taxonomy" id="1133569"/>
    <lineage>
        <taxon>Bacteria</taxon>
        <taxon>Bacillati</taxon>
        <taxon>Bacillota</taxon>
        <taxon>Bacilli</taxon>
        <taxon>Lactobacillales</taxon>
        <taxon>Lactobacillaceae</taxon>
        <taxon>Liquorilactobacillus</taxon>
    </lineage>
</organism>
<dbReference type="UniPathway" id="UPA00378"/>
<sequence length="435" mass="50458">MTSLRQIKQADPTIFIADDGWLPAHTESPWSYFCGQASNDDQPLYFDRLSLPNLWEIRGTNYGAKIYDDDRLAGQIGYAQPAEKRLIKEVKWFDRQQRVRSVDHYNCCGHRFAQTIYNLAEQPVIKTYYTQDRREKIVENLVTNDIILNGQFGKNYIFPNQTAFVKFFLQQRGYDLSQIRYNSLSFPFFVSLSLPNSGHDLLFWQEPLEQELPANMRQILENQALRTKQIIFFARSAYEFVKAHLPAAATVDLQLLGYLYPHRRLNHGGQKILIMTNSDQLEQIAPLIKELPGFEFNIAAITEMSAKLMSLQRYENVHLFPNASPTVTEQLWQTADFYLDINHQAEIKNAVRTAFTNNLLILGFENVLHVPRYVAENHRFKPVEFHQLAALIKKCQLDPNFLQQQLKLQRLAANEVSAADYRTILIGENYAKKSE</sequence>
<dbReference type="InterPro" id="IPR014268">
    <property type="entry name" value="GtfB"/>
</dbReference>
<keyword evidence="2 4" id="KW-1003">Cell membrane</keyword>
<keyword evidence="3 4" id="KW-0472">Membrane</keyword>
<dbReference type="NCBIfam" id="TIGR02919">
    <property type="entry name" value="accessory Sec system glycosylation chaperone GtfB"/>
    <property type="match status" value="1"/>
</dbReference>
<name>A0A0R2CCQ6_9LACO</name>
<dbReference type="Proteomes" id="UP000051576">
    <property type="component" value="Unassembled WGS sequence"/>
</dbReference>
<evidence type="ECO:0000256" key="4">
    <source>
        <dbReference type="HAMAP-Rule" id="MF_01473"/>
    </source>
</evidence>
<evidence type="ECO:0000256" key="3">
    <source>
        <dbReference type="ARBA" id="ARBA00023136"/>
    </source>
</evidence>
<comment type="subcellular location">
    <subcellularLocation>
        <location evidence="4">Cell membrane</location>
        <topology evidence="4">Peripheral membrane protein</topology>
    </subcellularLocation>
</comment>
<dbReference type="GO" id="GO:0016740">
    <property type="term" value="F:transferase activity"/>
    <property type="evidence" value="ECO:0007669"/>
    <property type="project" value="UniProtKB-KW"/>
</dbReference>
<proteinExistence type="inferred from homology"/>
<reference evidence="5 6" key="1">
    <citation type="journal article" date="2015" name="Genome Announc.">
        <title>Expanding the biotechnology potential of lactobacilli through comparative genomics of 213 strains and associated genera.</title>
        <authorList>
            <person name="Sun Z."/>
            <person name="Harris H.M."/>
            <person name="McCann A."/>
            <person name="Guo C."/>
            <person name="Argimon S."/>
            <person name="Zhang W."/>
            <person name="Yang X."/>
            <person name="Jeffery I.B."/>
            <person name="Cooney J.C."/>
            <person name="Kagawa T.F."/>
            <person name="Liu W."/>
            <person name="Song Y."/>
            <person name="Salvetti E."/>
            <person name="Wrobel A."/>
            <person name="Rasinkangas P."/>
            <person name="Parkhill J."/>
            <person name="Rea M.C."/>
            <person name="O'Sullivan O."/>
            <person name="Ritari J."/>
            <person name="Douillard F.P."/>
            <person name="Paul Ross R."/>
            <person name="Yang R."/>
            <person name="Briner A.E."/>
            <person name="Felis G.E."/>
            <person name="de Vos W.M."/>
            <person name="Barrangou R."/>
            <person name="Klaenhammer T.R."/>
            <person name="Caufield P.W."/>
            <person name="Cui Y."/>
            <person name="Zhang H."/>
            <person name="O'Toole P.W."/>
        </authorList>
    </citation>
    <scope>NUCLEOTIDE SEQUENCE [LARGE SCALE GENOMIC DNA]</scope>
    <source>
        <strain evidence="5 6">DSM 20605</strain>
    </source>
</reference>
<dbReference type="GO" id="GO:0017122">
    <property type="term" value="C:protein N-acetylglucosaminyltransferase complex"/>
    <property type="evidence" value="ECO:0007669"/>
    <property type="project" value="UniProtKB-UniRule"/>
</dbReference>
<protein>
    <recommendedName>
        <fullName evidence="4">UDP-N-acetylglucosamine--peptide N-acetylglucosaminyltransferase stabilizing protein GtfB</fullName>
    </recommendedName>
    <alternativeName>
        <fullName evidence="4">Glycosyltransferase stabilizing protein GtfB</fullName>
    </alternativeName>
</protein>
<keyword evidence="5" id="KW-0808">Transferase</keyword>
<dbReference type="STRING" id="1133569.FD21_GL000195"/>
<evidence type="ECO:0000313" key="6">
    <source>
        <dbReference type="Proteomes" id="UP000051576"/>
    </source>
</evidence>
<dbReference type="GO" id="GO:0005886">
    <property type="term" value="C:plasma membrane"/>
    <property type="evidence" value="ECO:0007669"/>
    <property type="project" value="UniProtKB-SubCell"/>
</dbReference>
<comment type="caution">
    <text evidence="5">The sequence shown here is derived from an EMBL/GenBank/DDBJ whole genome shotgun (WGS) entry which is preliminary data.</text>
</comment>
<accession>A0A0R2CCQ6</accession>
<dbReference type="EMBL" id="AYYX01000011">
    <property type="protein sequence ID" value="KRM89146.1"/>
    <property type="molecule type" value="Genomic_DNA"/>
</dbReference>
<keyword evidence="6" id="KW-1185">Reference proteome</keyword>
<dbReference type="AlphaFoldDB" id="A0A0R2CCQ6"/>
<evidence type="ECO:0000313" key="5">
    <source>
        <dbReference type="EMBL" id="KRM89146.1"/>
    </source>
</evidence>
<comment type="subunit">
    <text evidence="4">Forms a heterotetramer with 2 subunits each of GtfA and GtfB. Part of the accessory SecA2/SecY2 protein translocation apparatus.</text>
</comment>
<evidence type="ECO:0000256" key="2">
    <source>
        <dbReference type="ARBA" id="ARBA00022475"/>
    </source>
</evidence>
<gene>
    <name evidence="4" type="primary">gtfB</name>
    <name evidence="5" type="ORF">FD21_GL000195</name>
</gene>
<dbReference type="GO" id="GO:0031647">
    <property type="term" value="P:regulation of protein stability"/>
    <property type="evidence" value="ECO:0007669"/>
    <property type="project" value="UniProtKB-UniRule"/>
</dbReference>
<dbReference type="HAMAP" id="MF_01473">
    <property type="entry name" value="GtfB"/>
    <property type="match status" value="1"/>
</dbReference>
<comment type="function">
    <text evidence="4">Required for polymorphic O-glycosylation of the serine-rich repeat protein in this bacteria. A stabilizing protein that is part of the accessory SecA2/SecY2 system specifically required to export serine-rich repeat cell wall proteins usually encoded upstream in the same operon. The GtfA-GtfB complex adds GlcNAc from UDP-GlcNAc to the substrate protein, attaching the first sugar residue. Stabilizes the glycosylation activity of GtfA. Has no N-acetylglucosaminyl transferase activity on its own.</text>
</comment>
<dbReference type="eggNOG" id="COG0438">
    <property type="taxonomic scope" value="Bacteria"/>
</dbReference>
<dbReference type="PATRIC" id="fig|1133569.4.peg.203"/>